<dbReference type="Proteomes" id="UP000288216">
    <property type="component" value="Unassembled WGS sequence"/>
</dbReference>
<evidence type="ECO:0000256" key="6">
    <source>
        <dbReference type="ARBA" id="ARBA00022837"/>
    </source>
</evidence>
<keyword evidence="9 10" id="KW-0413">Isomerase</keyword>
<accession>A0A401NTH7</accession>
<evidence type="ECO:0000256" key="10">
    <source>
        <dbReference type="PROSITE-ProRule" id="PRU00277"/>
    </source>
</evidence>
<keyword evidence="5" id="KW-0256">Endoplasmic reticulum</keyword>
<dbReference type="GO" id="GO:0003755">
    <property type="term" value="F:peptidyl-prolyl cis-trans isomerase activity"/>
    <property type="evidence" value="ECO:0007669"/>
    <property type="project" value="UniProtKB-KW"/>
</dbReference>
<reference evidence="14 15" key="1">
    <citation type="journal article" date="2018" name="Nat. Ecol. Evol.">
        <title>Shark genomes provide insights into elasmobranch evolution and the origin of vertebrates.</title>
        <authorList>
            <person name="Hara Y"/>
            <person name="Yamaguchi K"/>
            <person name="Onimaru K"/>
            <person name="Kadota M"/>
            <person name="Koyanagi M"/>
            <person name="Keeley SD"/>
            <person name="Tatsumi K"/>
            <person name="Tanaka K"/>
            <person name="Motone F"/>
            <person name="Kageyama Y"/>
            <person name="Nozu R"/>
            <person name="Adachi N"/>
            <person name="Nishimura O"/>
            <person name="Nakagawa R"/>
            <person name="Tanegashima C"/>
            <person name="Kiyatake I"/>
            <person name="Matsumoto R"/>
            <person name="Murakumo K"/>
            <person name="Nishida K"/>
            <person name="Terakita A"/>
            <person name="Kuratani S"/>
            <person name="Sato K"/>
            <person name="Hyodo S Kuraku.S."/>
        </authorList>
    </citation>
    <scope>NUCLEOTIDE SEQUENCE [LARGE SCALE GENOMIC DNA]</scope>
</reference>
<dbReference type="GO" id="GO:0005509">
    <property type="term" value="F:calcium ion binding"/>
    <property type="evidence" value="ECO:0007669"/>
    <property type="project" value="InterPro"/>
</dbReference>
<dbReference type="FunFam" id="3.10.50.40:FF:000006">
    <property type="entry name" value="Peptidyl-prolyl cis-trans isomerase"/>
    <property type="match status" value="1"/>
</dbReference>
<evidence type="ECO:0000256" key="8">
    <source>
        <dbReference type="ARBA" id="ARBA00023180"/>
    </source>
</evidence>
<dbReference type="SUPFAM" id="SSF47473">
    <property type="entry name" value="EF-hand"/>
    <property type="match status" value="1"/>
</dbReference>
<evidence type="ECO:0000256" key="5">
    <source>
        <dbReference type="ARBA" id="ARBA00022824"/>
    </source>
</evidence>
<feature type="domain" description="EF-hand" evidence="13">
    <location>
        <begin position="137"/>
        <end position="172"/>
    </location>
</feature>
<dbReference type="InterPro" id="IPR052273">
    <property type="entry name" value="PPIase_FKBP"/>
</dbReference>
<feature type="domain" description="EF-hand" evidence="13">
    <location>
        <begin position="181"/>
        <end position="213"/>
    </location>
</feature>
<protein>
    <recommendedName>
        <fullName evidence="2 10">peptidylprolyl isomerase</fullName>
        <ecNumber evidence="2 10">5.2.1.8</ecNumber>
    </recommendedName>
</protein>
<keyword evidence="15" id="KW-1185">Reference proteome</keyword>
<evidence type="ECO:0000256" key="1">
    <source>
        <dbReference type="ARBA" id="ARBA00000971"/>
    </source>
</evidence>
<organism evidence="14 15">
    <name type="scientific">Scyliorhinus torazame</name>
    <name type="common">Cloudy catshark</name>
    <name type="synonym">Catulus torazame</name>
    <dbReference type="NCBI Taxonomy" id="75743"/>
    <lineage>
        <taxon>Eukaryota</taxon>
        <taxon>Metazoa</taxon>
        <taxon>Chordata</taxon>
        <taxon>Craniata</taxon>
        <taxon>Vertebrata</taxon>
        <taxon>Chondrichthyes</taxon>
        <taxon>Elasmobranchii</taxon>
        <taxon>Galeomorphii</taxon>
        <taxon>Galeoidea</taxon>
        <taxon>Carcharhiniformes</taxon>
        <taxon>Scyliorhinidae</taxon>
        <taxon>Scyliorhinus</taxon>
    </lineage>
</organism>
<dbReference type="InterPro" id="IPR046357">
    <property type="entry name" value="PPIase_dom_sf"/>
</dbReference>
<comment type="caution">
    <text evidence="14">The sequence shown here is derived from an EMBL/GenBank/DDBJ whole genome shotgun (WGS) entry which is preliminary data.</text>
</comment>
<dbReference type="InterPro" id="IPR002048">
    <property type="entry name" value="EF_hand_dom"/>
</dbReference>
<dbReference type="Pfam" id="PF00254">
    <property type="entry name" value="FKBP_C"/>
    <property type="match status" value="1"/>
</dbReference>
<proteinExistence type="predicted"/>
<keyword evidence="7 10" id="KW-0697">Rotamase</keyword>
<keyword evidence="4" id="KW-0677">Repeat</keyword>
<evidence type="ECO:0000256" key="7">
    <source>
        <dbReference type="ARBA" id="ARBA00023110"/>
    </source>
</evidence>
<evidence type="ECO:0000256" key="3">
    <source>
        <dbReference type="ARBA" id="ARBA00022729"/>
    </source>
</evidence>
<evidence type="ECO:0000313" key="14">
    <source>
        <dbReference type="EMBL" id="GCB64193.1"/>
    </source>
</evidence>
<gene>
    <name evidence="14" type="ORF">scyTo_0007500</name>
</gene>
<dbReference type="EMBL" id="BFAA01002731">
    <property type="protein sequence ID" value="GCB64193.1"/>
    <property type="molecule type" value="Genomic_DNA"/>
</dbReference>
<evidence type="ECO:0000259" key="12">
    <source>
        <dbReference type="PROSITE" id="PS50059"/>
    </source>
</evidence>
<dbReference type="GO" id="GO:0005783">
    <property type="term" value="C:endoplasmic reticulum"/>
    <property type="evidence" value="ECO:0007669"/>
    <property type="project" value="UniProtKB-ARBA"/>
</dbReference>
<dbReference type="SUPFAM" id="SSF54534">
    <property type="entry name" value="FKBP-like"/>
    <property type="match status" value="1"/>
</dbReference>
<evidence type="ECO:0000256" key="2">
    <source>
        <dbReference type="ARBA" id="ARBA00013194"/>
    </source>
</evidence>
<dbReference type="OrthoDB" id="1902587at2759"/>
<feature type="signal peptide" evidence="11">
    <location>
        <begin position="1"/>
        <end position="23"/>
    </location>
</feature>
<keyword evidence="8" id="KW-0325">Glycoprotein</keyword>
<evidence type="ECO:0000313" key="15">
    <source>
        <dbReference type="Proteomes" id="UP000288216"/>
    </source>
</evidence>
<dbReference type="AlphaFoldDB" id="A0A401NTH7"/>
<evidence type="ECO:0000256" key="11">
    <source>
        <dbReference type="SAM" id="SignalP"/>
    </source>
</evidence>
<dbReference type="PROSITE" id="PS50059">
    <property type="entry name" value="FKBP_PPIASE"/>
    <property type="match status" value="1"/>
</dbReference>
<dbReference type="InterPro" id="IPR011992">
    <property type="entry name" value="EF-hand-dom_pair"/>
</dbReference>
<evidence type="ECO:0000256" key="4">
    <source>
        <dbReference type="ARBA" id="ARBA00022737"/>
    </source>
</evidence>
<dbReference type="STRING" id="75743.A0A401NTH7"/>
<comment type="catalytic activity">
    <reaction evidence="1 10">
        <text>[protein]-peptidylproline (omega=180) = [protein]-peptidylproline (omega=0)</text>
        <dbReference type="Rhea" id="RHEA:16237"/>
        <dbReference type="Rhea" id="RHEA-COMP:10747"/>
        <dbReference type="Rhea" id="RHEA-COMP:10748"/>
        <dbReference type="ChEBI" id="CHEBI:83833"/>
        <dbReference type="ChEBI" id="CHEBI:83834"/>
        <dbReference type="EC" id="5.2.1.8"/>
    </reaction>
</comment>
<keyword evidence="3 11" id="KW-0732">Signal</keyword>
<name>A0A401NTH7_SCYTO</name>
<feature type="domain" description="PPIase FKBP-type" evidence="12">
    <location>
        <begin position="49"/>
        <end position="137"/>
    </location>
</feature>
<dbReference type="PROSITE" id="PS50222">
    <property type="entry name" value="EF_HAND_2"/>
    <property type="match status" value="2"/>
</dbReference>
<dbReference type="InterPro" id="IPR001179">
    <property type="entry name" value="PPIase_FKBP_dom"/>
</dbReference>
<dbReference type="EC" id="5.2.1.8" evidence="2 10"/>
<evidence type="ECO:0000256" key="9">
    <source>
        <dbReference type="ARBA" id="ARBA00023235"/>
    </source>
</evidence>
<dbReference type="InterPro" id="IPR018247">
    <property type="entry name" value="EF_Hand_1_Ca_BS"/>
</dbReference>
<dbReference type="PROSITE" id="PS00018">
    <property type="entry name" value="EF_HAND_1"/>
    <property type="match status" value="1"/>
</dbReference>
<evidence type="ECO:0000259" key="13">
    <source>
        <dbReference type="PROSITE" id="PS50222"/>
    </source>
</evidence>
<sequence length="213" mass="24837">MLSKCLNVYRALIFTFVLGYTSCALIPEPEVKIDVLHKPFLCHRKTKLGDRLLIHYAGFFENGTMFHSSRENNGEAVWFTLGIKESLIGWDRGLREMCAGEKRKLIIPPTLAYGKEGRGKIPPESTLTFEIELFEIKHGPRSHDSFQEMDLNDDWKLSRREVKDYLRREFDKYGVAQNDTQQESMVNDIFTNEDEDEDGYISAREFTYKHDEL</sequence>
<keyword evidence="6" id="KW-0106">Calcium</keyword>
<dbReference type="PANTHER" id="PTHR46222:SF1">
    <property type="entry name" value="PEPTIDYL-PROLYL CIS-TRANS ISOMERASE FKBP14"/>
    <property type="match status" value="1"/>
</dbReference>
<feature type="chain" id="PRO_5019358803" description="peptidylprolyl isomerase" evidence="11">
    <location>
        <begin position="24"/>
        <end position="213"/>
    </location>
</feature>
<dbReference type="Gene3D" id="3.10.50.40">
    <property type="match status" value="1"/>
</dbReference>
<dbReference type="PANTHER" id="PTHR46222">
    <property type="entry name" value="PEPTIDYL-PROLYL CIS-TRANS ISOMERASE FKBP7/14"/>
    <property type="match status" value="1"/>
</dbReference>
<dbReference type="Gene3D" id="1.10.238.10">
    <property type="entry name" value="EF-hand"/>
    <property type="match status" value="1"/>
</dbReference>
<dbReference type="OMA" id="KQMCVGE"/>